<evidence type="ECO:0000256" key="8">
    <source>
        <dbReference type="HAMAP-Rule" id="MF_01883"/>
    </source>
</evidence>
<keyword evidence="10" id="KW-1185">Reference proteome</keyword>
<dbReference type="PANTHER" id="PTHR30201">
    <property type="entry name" value="TRIPHOSPHORIBOSYL-DEPHOSPHO-COA SYNTHASE"/>
    <property type="match status" value="1"/>
</dbReference>
<dbReference type="PANTHER" id="PTHR30201:SF2">
    <property type="entry name" value="2-(5''-TRIPHOSPHORIBOSYL)-3'-DEPHOSPHOCOENZYME-A SYNTHASE"/>
    <property type="match status" value="1"/>
</dbReference>
<evidence type="ECO:0000256" key="3">
    <source>
        <dbReference type="ARBA" id="ARBA00012074"/>
    </source>
</evidence>
<accession>A0A8K0V0L5</accession>
<dbReference type="EMBL" id="JAEPBH010000015">
    <property type="protein sequence ID" value="MBK4715134.1"/>
    <property type="molecule type" value="Genomic_DNA"/>
</dbReference>
<dbReference type="InterPro" id="IPR017555">
    <property type="entry name" value="TriPribosyl-deP-CoA_syn"/>
</dbReference>
<dbReference type="GO" id="GO:0005524">
    <property type="term" value="F:ATP binding"/>
    <property type="evidence" value="ECO:0007669"/>
    <property type="project" value="UniProtKB-KW"/>
</dbReference>
<comment type="similarity">
    <text evidence="2 8">Belongs to the CitG/MdcB family.</text>
</comment>
<evidence type="ECO:0000256" key="1">
    <source>
        <dbReference type="ARBA" id="ARBA00001210"/>
    </source>
</evidence>
<proteinExistence type="inferred from homology"/>
<name>A0A8K0V0L5_9ENTR</name>
<comment type="function">
    <text evidence="8">Involved in the formation of 2-(5''-phosphoribosyl)-3'-dephosphocoenzyme-A, the prosthetic group of the acyl-carrier protein of the malonate decarboxylase.</text>
</comment>
<dbReference type="Gene3D" id="1.10.4200.10">
    <property type="entry name" value="Triphosphoribosyl-dephospho-CoA protein"/>
    <property type="match status" value="2"/>
</dbReference>
<organism evidence="9 10">
    <name type="scientific">Tenebrionibacter intestinalis</name>
    <dbReference type="NCBI Taxonomy" id="2799638"/>
    <lineage>
        <taxon>Bacteria</taxon>
        <taxon>Pseudomonadati</taxon>
        <taxon>Pseudomonadota</taxon>
        <taxon>Gammaproteobacteria</taxon>
        <taxon>Enterobacterales</taxon>
        <taxon>Enterobacteriaceae</taxon>
        <taxon>Tenebrionibacter/Tenebrionicola group</taxon>
        <taxon>Tenebrionibacter</taxon>
    </lineage>
</organism>
<dbReference type="EC" id="2.4.2.52" evidence="3 8"/>
<evidence type="ECO:0000256" key="5">
    <source>
        <dbReference type="ARBA" id="ARBA00022679"/>
    </source>
</evidence>
<keyword evidence="5 8" id="KW-0808">Transferase</keyword>
<dbReference type="GO" id="GO:0046917">
    <property type="term" value="F:triphosphoribosyl-dephospho-CoA synthase activity"/>
    <property type="evidence" value="ECO:0007669"/>
    <property type="project" value="UniProtKB-UniRule"/>
</dbReference>
<dbReference type="GO" id="GO:0016757">
    <property type="term" value="F:glycosyltransferase activity"/>
    <property type="evidence" value="ECO:0007669"/>
    <property type="project" value="UniProtKB-KW"/>
</dbReference>
<evidence type="ECO:0000313" key="9">
    <source>
        <dbReference type="EMBL" id="MBK4715134.1"/>
    </source>
</evidence>
<evidence type="ECO:0000256" key="4">
    <source>
        <dbReference type="ARBA" id="ARBA00020625"/>
    </source>
</evidence>
<comment type="catalytic activity">
    <reaction evidence="1 8">
        <text>3'-dephospho-CoA + ATP = 2'-(5''-triphospho-alpha-D-ribosyl)-3'-dephospho-CoA + adenine</text>
        <dbReference type="Rhea" id="RHEA:15117"/>
        <dbReference type="ChEBI" id="CHEBI:16708"/>
        <dbReference type="ChEBI" id="CHEBI:30616"/>
        <dbReference type="ChEBI" id="CHEBI:57328"/>
        <dbReference type="ChEBI" id="CHEBI:61378"/>
        <dbReference type="EC" id="2.4.2.52"/>
    </reaction>
</comment>
<evidence type="ECO:0000256" key="2">
    <source>
        <dbReference type="ARBA" id="ARBA00006812"/>
    </source>
</evidence>
<reference evidence="9" key="1">
    <citation type="submission" date="2021-01" db="EMBL/GenBank/DDBJ databases">
        <title>Intestinitalea alba gen. nov., sp. nov., a novel genus of the family Enterobacteriaceae, isolated from the gut of the plastic-eating mealworm Tenebrio molitor L.</title>
        <authorList>
            <person name="Yang Y."/>
        </authorList>
    </citation>
    <scope>NUCLEOTIDE SEQUENCE</scope>
    <source>
        <strain evidence="9">BIT-L3</strain>
    </source>
</reference>
<gene>
    <name evidence="8" type="primary">mdcB</name>
    <name evidence="9" type="ORF">JJB97_07280</name>
</gene>
<comment type="caution">
    <text evidence="9">The sequence shown here is derived from an EMBL/GenBank/DDBJ whole genome shotgun (WGS) entry which is preliminary data.</text>
</comment>
<dbReference type="Proteomes" id="UP000659047">
    <property type="component" value="Unassembled WGS sequence"/>
</dbReference>
<dbReference type="NCBIfam" id="TIGR03132">
    <property type="entry name" value="malonate_mdcB"/>
    <property type="match status" value="1"/>
</dbReference>
<keyword evidence="9" id="KW-0328">Glycosyltransferase</keyword>
<dbReference type="NCBIfam" id="NF002315">
    <property type="entry name" value="PRK01237.1"/>
    <property type="match status" value="1"/>
</dbReference>
<dbReference type="RefSeq" id="WP_238713370.1">
    <property type="nucleotide sequence ID" value="NZ_JAEPBH010000015.1"/>
</dbReference>
<dbReference type="Pfam" id="PF01874">
    <property type="entry name" value="CitG"/>
    <property type="match status" value="1"/>
</dbReference>
<dbReference type="AlphaFoldDB" id="A0A8K0V0L5"/>
<dbReference type="GO" id="GO:0051191">
    <property type="term" value="P:prosthetic group biosynthetic process"/>
    <property type="evidence" value="ECO:0007669"/>
    <property type="project" value="TreeGrafter"/>
</dbReference>
<dbReference type="HAMAP" id="MF_01883">
    <property type="entry name" value="MdcB"/>
    <property type="match status" value="1"/>
</dbReference>
<evidence type="ECO:0000256" key="7">
    <source>
        <dbReference type="ARBA" id="ARBA00022840"/>
    </source>
</evidence>
<sequence length="284" mass="30032">MRLQPQTGCLPRARQLASLATQSLIDEARLSPKPGLVDSRGSGAHQDLTLDLMERSAHSLTPTFYALALQSWQRPVDIALRQSVGRLGREGESQMLQATGGVNTHRGAIWALGLLVSAAAMPGNEADVQAIADTAAQLAQLPDSMAPKVFSNGLRATHRYRVAGAREEAQAGFPHVTRLALPQLRLSRRLGANESEAQIDALMAIMTSLSDTCVLTRAGLNGLEAMQNGARAVLMAGGCAHPQGRAALSRLDKQMLALNASPGGAADLLAATLLLDRIAQPFLL</sequence>
<keyword evidence="6 8" id="KW-0547">Nucleotide-binding</keyword>
<evidence type="ECO:0000313" key="10">
    <source>
        <dbReference type="Proteomes" id="UP000659047"/>
    </source>
</evidence>
<dbReference type="InterPro" id="IPR002736">
    <property type="entry name" value="CitG"/>
</dbReference>
<evidence type="ECO:0000256" key="6">
    <source>
        <dbReference type="ARBA" id="ARBA00022741"/>
    </source>
</evidence>
<protein>
    <recommendedName>
        <fullName evidence="4 8">2-(5''-triphosphoribosyl)-3'-dephosphocoenzyme-A synthase</fullName>
        <shortName evidence="8">2-(5''-triphosphoribosyl)-3'-dephospho-CoA synthase</shortName>
        <ecNumber evidence="3 8">2.4.2.52</ecNumber>
    </recommendedName>
</protein>
<keyword evidence="7 8" id="KW-0067">ATP-binding</keyword>